<dbReference type="PANTHER" id="PTHR20883:SF15">
    <property type="entry name" value="PHYTANOYL-COA DIOXYGENASE DOMAIN-CONTAINING PROTEIN 1"/>
    <property type="match status" value="1"/>
</dbReference>
<dbReference type="Pfam" id="PF05721">
    <property type="entry name" value="PhyH"/>
    <property type="match status" value="1"/>
</dbReference>
<dbReference type="Gene3D" id="2.60.120.620">
    <property type="entry name" value="q2cbj1_9rhob like domain"/>
    <property type="match status" value="1"/>
</dbReference>
<evidence type="ECO:0000256" key="1">
    <source>
        <dbReference type="ARBA" id="ARBA00001962"/>
    </source>
</evidence>
<comment type="similarity">
    <text evidence="2">Belongs to the PhyH family.</text>
</comment>
<evidence type="ECO:0000313" key="6">
    <source>
        <dbReference type="EMBL" id="SYW77149.1"/>
    </source>
</evidence>
<reference evidence="7" key="1">
    <citation type="submission" date="2016-04" db="EMBL/GenBank/DDBJ databases">
        <authorList>
            <person name="Guldener U."/>
            <person name="Guldener U."/>
        </authorList>
    </citation>
    <scope>NUCLEOTIDE SEQUENCE [LARGE SCALE GENOMIC DNA]</scope>
    <source>
        <strain evidence="7">UB2112</strain>
    </source>
</reference>
<dbReference type="AlphaFoldDB" id="A0A1K0HCV8"/>
<keyword evidence="3" id="KW-0479">Metal-binding</keyword>
<dbReference type="PANTHER" id="PTHR20883">
    <property type="entry name" value="PHYTANOYL-COA DIOXYGENASE DOMAIN CONTAINING 1"/>
    <property type="match status" value="1"/>
</dbReference>
<organism evidence="5 7">
    <name type="scientific">Ustilago bromivora</name>
    <dbReference type="NCBI Taxonomy" id="307758"/>
    <lineage>
        <taxon>Eukaryota</taxon>
        <taxon>Fungi</taxon>
        <taxon>Dikarya</taxon>
        <taxon>Basidiomycota</taxon>
        <taxon>Ustilaginomycotina</taxon>
        <taxon>Ustilaginomycetes</taxon>
        <taxon>Ustilaginales</taxon>
        <taxon>Ustilaginaceae</taxon>
        <taxon>Ustilago</taxon>
    </lineage>
</organism>
<dbReference type="EMBL" id="LT558122">
    <property type="protein sequence ID" value="SAM82098.1"/>
    <property type="molecule type" value="Genomic_DNA"/>
</dbReference>
<evidence type="ECO:0000256" key="3">
    <source>
        <dbReference type="ARBA" id="ARBA00022723"/>
    </source>
</evidence>
<dbReference type="EMBL" id="ULHB01000024">
    <property type="protein sequence ID" value="SYW77149.1"/>
    <property type="molecule type" value="Genomic_DNA"/>
</dbReference>
<evidence type="ECO:0000256" key="4">
    <source>
        <dbReference type="ARBA" id="ARBA00023004"/>
    </source>
</evidence>
<dbReference type="Proteomes" id="UP000658997">
    <property type="component" value="Unassembled WGS sequence"/>
</dbReference>
<proteinExistence type="inferred from homology"/>
<dbReference type="InterPro" id="IPR008775">
    <property type="entry name" value="Phytyl_CoA_dOase-like"/>
</dbReference>
<protein>
    <submittedName>
        <fullName evidence="5">Related to peroxisomal phytanoyl-CoA hydroxylase</fullName>
    </submittedName>
</protein>
<dbReference type="Proteomes" id="UP000179920">
    <property type="component" value="Chromosome VI"/>
</dbReference>
<gene>
    <name evidence="6" type="ORF">UBRO2_01772</name>
    <name evidence="5" type="ORF">UBRO_04381</name>
</gene>
<reference evidence="6" key="3">
    <citation type="submission" date="2018-08" db="EMBL/GenBank/DDBJ databases">
        <authorList>
            <person name="Guldener U."/>
        </authorList>
    </citation>
    <scope>NUCLEOTIDE SEQUENCE</scope>
    <source>
        <strain evidence="6">UB2</strain>
    </source>
</reference>
<evidence type="ECO:0000313" key="8">
    <source>
        <dbReference type="Proteomes" id="UP000658997"/>
    </source>
</evidence>
<dbReference type="SUPFAM" id="SSF51197">
    <property type="entry name" value="Clavaminate synthase-like"/>
    <property type="match status" value="1"/>
</dbReference>
<evidence type="ECO:0000256" key="2">
    <source>
        <dbReference type="ARBA" id="ARBA00005830"/>
    </source>
</evidence>
<comment type="cofactor">
    <cofactor evidence="1">
        <name>Fe cation</name>
        <dbReference type="ChEBI" id="CHEBI:24875"/>
    </cofactor>
</comment>
<keyword evidence="4" id="KW-0408">Iron</keyword>
<evidence type="ECO:0000313" key="5">
    <source>
        <dbReference type="EMBL" id="SAM82098.1"/>
    </source>
</evidence>
<evidence type="ECO:0000313" key="7">
    <source>
        <dbReference type="Proteomes" id="UP000179920"/>
    </source>
</evidence>
<sequence length="332" mass="36919">MSSKGNLTPDQILQFHRDGYLLLPSFFDPAPLLAHSKHLISTFPLSNHPLTAFTTSDDVRGQEAHVGDRYFLDSGDKIHYFFEEGALDPTTKTLLVPKERAINKCGHGLHILDEKFKEFSLSEEMQNVAKSLGVHKDPKVLQSMIICKQPSIGGAVPSHNDSTFLYTDPPSAVGFWFALEDCTLSNGCLSFMPGSHRFPKKTIPPPPASAASRPIDPHHEQLGIARGVNKRFVRKEEGNPDAGTTFLQLSNEEETKWNEQEAVVAECKAGTLVLIHGSVLHKSEKNLSDKSRFIYTFHMIEGDEERAVYDGLNWLQPTEDHPFPSLFGGGKQ</sequence>
<accession>A0A1K0HCV8</accession>
<keyword evidence="8" id="KW-1185">Reference proteome</keyword>
<reference evidence="5" key="2">
    <citation type="submission" date="2016-04" db="EMBL/GenBank/DDBJ databases">
        <authorList>
            <person name="Evans L.H."/>
            <person name="Alamgir A."/>
            <person name="Owens N."/>
            <person name="Weber N.D."/>
            <person name="Virtaneva K."/>
            <person name="Barbian K."/>
            <person name="Babar A."/>
            <person name="Rosenke K."/>
        </authorList>
    </citation>
    <scope>NUCLEOTIDE SEQUENCE</scope>
    <source>
        <strain evidence="5">UB2112</strain>
    </source>
</reference>
<dbReference type="OrthoDB" id="445007at2759"/>
<dbReference type="GO" id="GO:0046872">
    <property type="term" value="F:metal ion binding"/>
    <property type="evidence" value="ECO:0007669"/>
    <property type="project" value="UniProtKB-KW"/>
</dbReference>
<name>A0A1K0HCV8_9BASI</name>